<proteinExistence type="predicted"/>
<sequence length="127" mass="14527">MAQAVTESSRLSSFGTRSRLEIGEFSQVFSSSGSVRRDFPDVFRFSLSSRNRLRIYVGNQFSNPRSGNRRMVVDLLNDRNLRRINSVTVNPTQIDAITTTLSPGTYRIRIATQSNDRGRYFLDMVRL</sequence>
<dbReference type="RefSeq" id="WP_316432782.1">
    <property type="nucleotide sequence ID" value="NZ_CP053586.1"/>
</dbReference>
<dbReference type="AlphaFoldDB" id="A0AA96WFP9"/>
<organism evidence="1">
    <name type="scientific">Leptolyngbya sp. NK1-12</name>
    <dbReference type="NCBI Taxonomy" id="2547451"/>
    <lineage>
        <taxon>Bacteria</taxon>
        <taxon>Bacillati</taxon>
        <taxon>Cyanobacteriota</taxon>
        <taxon>Cyanophyceae</taxon>
        <taxon>Leptolyngbyales</taxon>
        <taxon>Leptolyngbyaceae</taxon>
        <taxon>Leptolyngbya group</taxon>
        <taxon>Leptolyngbya</taxon>
    </lineage>
</organism>
<accession>A0AA96WFP9</accession>
<dbReference type="EMBL" id="CP053586">
    <property type="protein sequence ID" value="WNZ21531.1"/>
    <property type="molecule type" value="Genomic_DNA"/>
</dbReference>
<name>A0AA96WFP9_9CYAN</name>
<reference evidence="1" key="1">
    <citation type="submission" date="2020-05" db="EMBL/GenBank/DDBJ databases">
        <authorList>
            <person name="Zhu T."/>
            <person name="Keshari N."/>
            <person name="Lu X."/>
        </authorList>
    </citation>
    <scope>NUCLEOTIDE SEQUENCE</scope>
    <source>
        <strain evidence="1">NK1-12</strain>
    </source>
</reference>
<dbReference type="Gene3D" id="2.60.120.380">
    <property type="match status" value="1"/>
</dbReference>
<evidence type="ECO:0000313" key="1">
    <source>
        <dbReference type="EMBL" id="WNZ21531.1"/>
    </source>
</evidence>
<protein>
    <submittedName>
        <fullName evidence="1">Uncharacterized protein</fullName>
    </submittedName>
</protein>
<gene>
    <name evidence="1" type="ORF">HJG54_00720</name>
</gene>
<dbReference type="SUPFAM" id="SSF89260">
    <property type="entry name" value="Collagen-binding domain"/>
    <property type="match status" value="1"/>
</dbReference>